<dbReference type="Proteomes" id="UP000325690">
    <property type="component" value="Unassembled WGS sequence"/>
</dbReference>
<comment type="caution">
    <text evidence="1">The sequence shown here is derived from an EMBL/GenBank/DDBJ whole genome shotgun (WGS) entry which is preliminary data.</text>
</comment>
<accession>A0A5N5V4P9</accession>
<dbReference type="AlphaFoldDB" id="A0A5N5V4P9"/>
<sequence>MADPRGAHLGGDQNVIVINQLTIEDKDVAREAQRWTTGARGEIVEDPQILGDADLSAFVTEAVKIGAHALSATGQHHDSRALEQMIREAGDKTAASTTQAAELTDRAVRDAAKTMAKAAEDAKKAIVEADQSSRKEFTESVAAAKTALTAEVRRIFAGDSPELLEKLQPLLEKFSTELDAKSSASISEVVAKAVRQFDPADPTSPMAKLTANLEARQQQITELMGKNHEALTLKIEQIGTALKVQDARSALSRVTPIKGGAFELQINEVLSTIATGLGDEYTDTRAIVGHLPRCKKGDGVLTVDGGTARVVIEMTDSARAGWAEYLDEAERNRHASASLGLVRTPEQNAGQTIRVIGSRRILLAFDPTADDPDLLRTVVLLLRAAALVAASRRGAEQLVTAEEKISEAVTQLDRIDDIKKAAALIHKNADKIETGCTAVTSSIHRLLAEALAAIAAAQTDTDGTQDPGHAVA</sequence>
<evidence type="ECO:0000313" key="1">
    <source>
        <dbReference type="EMBL" id="KAB7756892.1"/>
    </source>
</evidence>
<dbReference type="GeneID" id="74302366"/>
<gene>
    <name evidence="1" type="ORF">MPHL21000_09795</name>
</gene>
<keyword evidence="2" id="KW-1185">Reference proteome</keyword>
<name>A0A5N5V4P9_MYCPH</name>
<proteinExistence type="predicted"/>
<organism evidence="1 2">
    <name type="scientific">Mycolicibacterium phlei DSM 43239 = CCUG 21000</name>
    <dbReference type="NCBI Taxonomy" id="1226750"/>
    <lineage>
        <taxon>Bacteria</taxon>
        <taxon>Bacillati</taxon>
        <taxon>Actinomycetota</taxon>
        <taxon>Actinomycetes</taxon>
        <taxon>Mycobacteriales</taxon>
        <taxon>Mycobacteriaceae</taxon>
        <taxon>Mycolicibacterium</taxon>
    </lineage>
</organism>
<dbReference type="EMBL" id="ANBP01000011">
    <property type="protein sequence ID" value="KAB7756892.1"/>
    <property type="molecule type" value="Genomic_DNA"/>
</dbReference>
<dbReference type="RefSeq" id="WP_061482681.1">
    <property type="nucleotide sequence ID" value="NZ_ANBO01000007.1"/>
</dbReference>
<reference evidence="1 2" key="1">
    <citation type="submission" date="2012-10" db="EMBL/GenBank/DDBJ databases">
        <title>The draft sequence of the Mycobacterium pheli genome.</title>
        <authorList>
            <person name="Pettersson B.M.F."/>
            <person name="Das S."/>
            <person name="Dasgupta S."/>
            <person name="Bhattacharya A."/>
            <person name="Kirsebom L.A."/>
        </authorList>
    </citation>
    <scope>NUCLEOTIDE SEQUENCE [LARGE SCALE GENOMIC DNA]</scope>
    <source>
        <strain evidence="1 2">CCUG 21000</strain>
    </source>
</reference>
<evidence type="ECO:0000313" key="2">
    <source>
        <dbReference type="Proteomes" id="UP000325690"/>
    </source>
</evidence>
<protein>
    <submittedName>
        <fullName evidence="1">Fis family transcriptional regulator</fullName>
    </submittedName>
</protein>